<name>A0A5J5F334_9PEZI</name>
<proteinExistence type="predicted"/>
<feature type="region of interest" description="Disordered" evidence="6">
    <location>
        <begin position="508"/>
        <end position="539"/>
    </location>
</feature>
<feature type="compositionally biased region" description="Basic and acidic residues" evidence="6">
    <location>
        <begin position="449"/>
        <end position="480"/>
    </location>
</feature>
<feature type="region of interest" description="Disordered" evidence="6">
    <location>
        <begin position="91"/>
        <end position="190"/>
    </location>
</feature>
<dbReference type="CDD" id="cd12257">
    <property type="entry name" value="RRM1_RBM26_like"/>
    <property type="match status" value="1"/>
</dbReference>
<feature type="domain" description="C3H1-type" evidence="8">
    <location>
        <begin position="250"/>
        <end position="278"/>
    </location>
</feature>
<evidence type="ECO:0000259" key="8">
    <source>
        <dbReference type="PROSITE" id="PS50103"/>
    </source>
</evidence>
<reference evidence="9 10" key="1">
    <citation type="submission" date="2019-09" db="EMBL/GenBank/DDBJ databases">
        <title>Draft genome of the ectomycorrhizal ascomycete Sphaerosporella brunnea.</title>
        <authorList>
            <consortium name="DOE Joint Genome Institute"/>
            <person name="Benucci G.M."/>
            <person name="Marozzi G."/>
            <person name="Antonielli L."/>
            <person name="Sanchez S."/>
            <person name="Marco P."/>
            <person name="Wang X."/>
            <person name="Falini L.B."/>
            <person name="Barry K."/>
            <person name="Haridas S."/>
            <person name="Lipzen A."/>
            <person name="Labutti K."/>
            <person name="Grigoriev I.V."/>
            <person name="Murat C."/>
            <person name="Martin F."/>
            <person name="Albertini E."/>
            <person name="Donnini D."/>
            <person name="Bonito G."/>
        </authorList>
    </citation>
    <scope>NUCLEOTIDE SEQUENCE [LARGE SCALE GENOMIC DNA]</scope>
    <source>
        <strain evidence="9 10">Sb_GMNB300</strain>
    </source>
</reference>
<dbReference type="GO" id="GO:0005634">
    <property type="term" value="C:nucleus"/>
    <property type="evidence" value="ECO:0007669"/>
    <property type="project" value="TreeGrafter"/>
</dbReference>
<feature type="compositionally biased region" description="Gly residues" evidence="6">
    <location>
        <begin position="322"/>
        <end position="331"/>
    </location>
</feature>
<dbReference type="SUPFAM" id="SSF54928">
    <property type="entry name" value="RNA-binding domain, RBD"/>
    <property type="match status" value="1"/>
</dbReference>
<feature type="compositionally biased region" description="Acidic residues" evidence="6">
    <location>
        <begin position="741"/>
        <end position="750"/>
    </location>
</feature>
<comment type="caution">
    <text evidence="9">The sequence shown here is derived from an EMBL/GenBank/DDBJ whole genome shotgun (WGS) entry which is preliminary data.</text>
</comment>
<dbReference type="Gene3D" id="1.20.1390.10">
    <property type="entry name" value="PWI domain"/>
    <property type="match status" value="1"/>
</dbReference>
<evidence type="ECO:0000313" key="9">
    <source>
        <dbReference type="EMBL" id="KAA8910525.1"/>
    </source>
</evidence>
<dbReference type="CDD" id="cd22249">
    <property type="entry name" value="UDM1_RNF168_RNF169-like"/>
    <property type="match status" value="1"/>
</dbReference>
<keyword evidence="1" id="KW-0507">mRNA processing</keyword>
<dbReference type="InterPro" id="IPR000504">
    <property type="entry name" value="RRM_dom"/>
</dbReference>
<protein>
    <submittedName>
        <fullName evidence="9">CCCH zinc finger and RRM domain-containing protein</fullName>
    </submittedName>
</protein>
<feature type="compositionally biased region" description="Basic and acidic residues" evidence="6">
    <location>
        <begin position="124"/>
        <end position="153"/>
    </location>
</feature>
<evidence type="ECO:0000256" key="5">
    <source>
        <dbReference type="PROSITE-ProRule" id="PRU00723"/>
    </source>
</evidence>
<evidence type="ECO:0000256" key="2">
    <source>
        <dbReference type="ARBA" id="ARBA00022884"/>
    </source>
</evidence>
<feature type="compositionally biased region" description="Gly residues" evidence="6">
    <location>
        <begin position="158"/>
        <end position="179"/>
    </location>
</feature>
<keyword evidence="10" id="KW-1185">Reference proteome</keyword>
<feature type="compositionally biased region" description="Low complexity" evidence="6">
    <location>
        <begin position="508"/>
        <end position="534"/>
    </location>
</feature>
<feature type="region of interest" description="Disordered" evidence="6">
    <location>
        <begin position="422"/>
        <end position="480"/>
    </location>
</feature>
<dbReference type="EMBL" id="VXIS01000045">
    <property type="protein sequence ID" value="KAA8910525.1"/>
    <property type="molecule type" value="Genomic_DNA"/>
</dbReference>
<dbReference type="PROSITE" id="PS50103">
    <property type="entry name" value="ZF_C3H1"/>
    <property type="match status" value="1"/>
</dbReference>
<sequence length="756" mass="83220">MMLFDEDDASLLKKWIVKRLEDISDADSDVLADYVLALLRHDQAEEEVKQLCVDQLDDFLKEHTVQFVDDVFVALATKAFRSVNSTLTGGLSVHIPSRSDSPPMRDVSMSPREAPAGRRTHKRSYYDRDDTNYDDDSKYRSAYSRDRDRDRGAKMPRRGGGMPRGSWTGRGGLDIGSGRGAAPPMIGAPAPTAPGQPPVAALCGMPPIPPWMPPNPNDPMAAFLAAQAAAAWGFPPGAGVKLVDQKKVVKKVGERCKDYDEKGFCMKGDMCPYEHGVDPIVVPGQESKAEEYDPNNSMLFPLAAATERSTRGGRGSHRGRGGRGAWGGGRGGRAEFSMTGPSFDRSNPRLVVENIPEDKLTEAAIKEFFSTFGTIDNVEIHQHKHLAILTFSSWDMAKAAYDSPAPIFDNRFVKVFWHRPSDSTEASPTAAPARTYSTPQAAEEEKIDIEEIKRKQEELQKAHEEKMAKKKANEEAGKELKKRQEELMRLQAEEKRKLVEKLAKKQGSAAATAASSSTPTPGTASPSTTGTISANQAKPDDGTMALKAQLEALQAEARALGIDQNATEDSFDLDGFHGMGYRGRGRGRGRFPTRGYVPTYRGGYGTYRGRGTYAPRGGAPPIQSMRLDNRTKRVAVTVPDSKRDMEEEIKHYLLNNEIILEAVPVEPHPEKKNTLIFTFLDRRNAEKFVFMGNDIPDVGTVIMAWHNSPVTIKAPSTDASGDTHMAESDTPPPHNVKMEDDSYDLAEDDEGRWLPE</sequence>
<evidence type="ECO:0000259" key="7">
    <source>
        <dbReference type="PROSITE" id="PS50102"/>
    </source>
</evidence>
<comment type="function">
    <text evidence="3">May be involved in the turnover of nuclear polyadenylated (pA+) RNA.</text>
</comment>
<dbReference type="InterPro" id="IPR035979">
    <property type="entry name" value="RBD_domain_sf"/>
</dbReference>
<dbReference type="Proteomes" id="UP000326924">
    <property type="component" value="Unassembled WGS sequence"/>
</dbReference>
<dbReference type="SMART" id="SM00360">
    <property type="entry name" value="RRM"/>
    <property type="match status" value="1"/>
</dbReference>
<dbReference type="GO" id="GO:0008270">
    <property type="term" value="F:zinc ion binding"/>
    <property type="evidence" value="ECO:0007669"/>
    <property type="project" value="UniProtKB-KW"/>
</dbReference>
<dbReference type="PANTHER" id="PTHR14398">
    <property type="entry name" value="RNA RECOGNITION RRM/RNP DOMAIN"/>
    <property type="match status" value="1"/>
</dbReference>
<feature type="region of interest" description="Disordered" evidence="6">
    <location>
        <begin position="307"/>
        <end position="342"/>
    </location>
</feature>
<feature type="region of interest" description="Disordered" evidence="6">
    <location>
        <begin position="713"/>
        <end position="756"/>
    </location>
</feature>
<dbReference type="SUPFAM" id="SSF101233">
    <property type="entry name" value="PWI domain"/>
    <property type="match status" value="1"/>
</dbReference>
<dbReference type="OrthoDB" id="443401at2759"/>
<keyword evidence="5" id="KW-0479">Metal-binding</keyword>
<evidence type="ECO:0000256" key="6">
    <source>
        <dbReference type="SAM" id="MobiDB-lite"/>
    </source>
</evidence>
<dbReference type="AlphaFoldDB" id="A0A5J5F334"/>
<feature type="compositionally biased region" description="Low complexity" evidence="6">
    <location>
        <begin position="180"/>
        <end position="190"/>
    </location>
</feature>
<keyword evidence="2 4" id="KW-0694">RNA-binding</keyword>
<dbReference type="PROSITE" id="PS50102">
    <property type="entry name" value="RRM"/>
    <property type="match status" value="1"/>
</dbReference>
<dbReference type="Gene3D" id="3.30.70.330">
    <property type="match status" value="1"/>
</dbReference>
<dbReference type="GO" id="GO:0003723">
    <property type="term" value="F:RNA binding"/>
    <property type="evidence" value="ECO:0007669"/>
    <property type="project" value="UniProtKB-UniRule"/>
</dbReference>
<dbReference type="InterPro" id="IPR002483">
    <property type="entry name" value="PWI_dom"/>
</dbReference>
<dbReference type="PANTHER" id="PTHR14398:SF0">
    <property type="entry name" value="ZINC FINGER PROTEIN SWM"/>
    <property type="match status" value="1"/>
</dbReference>
<dbReference type="SMART" id="SM00356">
    <property type="entry name" value="ZnF_C3H1"/>
    <property type="match status" value="1"/>
</dbReference>
<dbReference type="InterPro" id="IPR000571">
    <property type="entry name" value="Znf_CCCH"/>
</dbReference>
<dbReference type="InterPro" id="IPR036483">
    <property type="entry name" value="PWI_dom_sf"/>
</dbReference>
<accession>A0A5J5F334</accession>
<feature type="zinc finger region" description="C3H1-type" evidence="5">
    <location>
        <begin position="250"/>
        <end position="278"/>
    </location>
</feature>
<evidence type="ECO:0000313" key="10">
    <source>
        <dbReference type="Proteomes" id="UP000326924"/>
    </source>
</evidence>
<keyword evidence="5" id="KW-0863">Zinc-finger</keyword>
<gene>
    <name evidence="9" type="ORF">FN846DRAFT_1005245</name>
</gene>
<dbReference type="InterPro" id="IPR012677">
    <property type="entry name" value="Nucleotide-bd_a/b_plait_sf"/>
</dbReference>
<evidence type="ECO:0000256" key="3">
    <source>
        <dbReference type="ARBA" id="ARBA00043866"/>
    </source>
</evidence>
<dbReference type="InParanoid" id="A0A5J5F334"/>
<evidence type="ECO:0000256" key="1">
    <source>
        <dbReference type="ARBA" id="ARBA00022664"/>
    </source>
</evidence>
<keyword evidence="5" id="KW-0862">Zinc</keyword>
<dbReference type="Pfam" id="PF01480">
    <property type="entry name" value="PWI"/>
    <property type="match status" value="1"/>
</dbReference>
<dbReference type="FunFam" id="1.20.1390.10:FF:000007">
    <property type="entry name" value="CCCH zinc finger and RRM domain protein"/>
    <property type="match status" value="1"/>
</dbReference>
<dbReference type="Pfam" id="PF00076">
    <property type="entry name" value="RRM_1"/>
    <property type="match status" value="1"/>
</dbReference>
<feature type="domain" description="RRM" evidence="7">
    <location>
        <begin position="348"/>
        <end position="420"/>
    </location>
</feature>
<dbReference type="InterPro" id="IPR045137">
    <property type="entry name" value="RBM26/27"/>
</dbReference>
<evidence type="ECO:0000256" key="4">
    <source>
        <dbReference type="PROSITE-ProRule" id="PRU00176"/>
    </source>
</evidence>
<dbReference type="GO" id="GO:0006397">
    <property type="term" value="P:mRNA processing"/>
    <property type="evidence" value="ECO:0007669"/>
    <property type="project" value="UniProtKB-KW"/>
</dbReference>
<organism evidence="9 10">
    <name type="scientific">Sphaerosporella brunnea</name>
    <dbReference type="NCBI Taxonomy" id="1250544"/>
    <lineage>
        <taxon>Eukaryota</taxon>
        <taxon>Fungi</taxon>
        <taxon>Dikarya</taxon>
        <taxon>Ascomycota</taxon>
        <taxon>Pezizomycotina</taxon>
        <taxon>Pezizomycetes</taxon>
        <taxon>Pezizales</taxon>
        <taxon>Pyronemataceae</taxon>
        <taxon>Sphaerosporella</taxon>
    </lineage>
</organism>